<evidence type="ECO:0000313" key="3">
    <source>
        <dbReference type="Proteomes" id="UP000240569"/>
    </source>
</evidence>
<feature type="transmembrane region" description="Helical" evidence="1">
    <location>
        <begin position="6"/>
        <end position="22"/>
    </location>
</feature>
<dbReference type="AlphaFoldDB" id="A0A2R6A8G3"/>
<gene>
    <name evidence="2" type="ORF">B9Q02_11390</name>
</gene>
<dbReference type="EMBL" id="NEXD01000138">
    <property type="protein sequence ID" value="PSN82674.1"/>
    <property type="molecule type" value="Genomic_DNA"/>
</dbReference>
<name>A0A2R6A8G3_9ARCH</name>
<proteinExistence type="predicted"/>
<feature type="transmembrane region" description="Helical" evidence="1">
    <location>
        <begin position="78"/>
        <end position="102"/>
    </location>
</feature>
<accession>A0A2R6A8G3</accession>
<feature type="transmembrane region" description="Helical" evidence="1">
    <location>
        <begin position="53"/>
        <end position="72"/>
    </location>
</feature>
<evidence type="ECO:0000313" key="2">
    <source>
        <dbReference type="EMBL" id="PSN82674.1"/>
    </source>
</evidence>
<organism evidence="2 3">
    <name type="scientific">Candidatus Marsarchaeota G1 archaeon BE_D</name>
    <dbReference type="NCBI Taxonomy" id="1978156"/>
    <lineage>
        <taxon>Archaea</taxon>
        <taxon>Candidatus Marsarchaeota</taxon>
        <taxon>Candidatus Marsarchaeota group 1</taxon>
    </lineage>
</organism>
<comment type="caution">
    <text evidence="2">The sequence shown here is derived from an EMBL/GenBank/DDBJ whole genome shotgun (WGS) entry which is preliminary data.</text>
</comment>
<protein>
    <submittedName>
        <fullName evidence="2">Uncharacterized protein</fullName>
    </submittedName>
</protein>
<keyword evidence="1" id="KW-1133">Transmembrane helix</keyword>
<reference evidence="2 3" key="1">
    <citation type="submission" date="2017-04" db="EMBL/GenBank/DDBJ databases">
        <title>Novel microbial lineages endemic to geothermal iron-oxide mats fill important gaps in the evolutionary history of Archaea.</title>
        <authorList>
            <person name="Jay Z.J."/>
            <person name="Beam J.P."/>
            <person name="Dlakic M."/>
            <person name="Rusch D.B."/>
            <person name="Kozubal M.A."/>
            <person name="Inskeep W.P."/>
        </authorList>
    </citation>
    <scope>NUCLEOTIDE SEQUENCE [LARGE SCALE GENOMIC DNA]</scope>
    <source>
        <strain evidence="2">BE_D</strain>
    </source>
</reference>
<keyword evidence="1" id="KW-0472">Membrane</keyword>
<keyword evidence="1" id="KW-0812">Transmembrane</keyword>
<sequence length="404" mass="46053">MQPPIFVLIIAGGYFLLYRFDLSRPFHLCKRATWNEVFRALGMNYVKREKKNTFRFALLLFGFVVSLVALFLPSLESFGLQFVGALVVVFALPSFLGMLASASHVEVLPYPRKGHACVPPPSNSDVTNVSPRPVEPTFRMFYFGLKDAHVMSLPVTNTPFIDQLIAFIEASNKRAFVQIFFQEVHPQQYLELLKWKLLNEKSMLKYKPLPLVWASTLDERLKKVNELLSSNVFAISIFGIVEGDPYEIHATASDEVDHVVVFETSNPALFYWLVKHERPPFAFPNYFGTRVEPPFFFATPRTLPSFLSLPSTGRTLNFLSEKVGEIKPWGVEVEAPHAILEVTFLPKEQRELKLLAFPRRGAMDVYFDGSKIRVFMSGDASKYFRQNGALLEITQLAFDSWFGI</sequence>
<evidence type="ECO:0000256" key="1">
    <source>
        <dbReference type="SAM" id="Phobius"/>
    </source>
</evidence>
<dbReference type="Proteomes" id="UP000240569">
    <property type="component" value="Unassembled WGS sequence"/>
</dbReference>